<evidence type="ECO:0000256" key="1">
    <source>
        <dbReference type="ARBA" id="ARBA00022679"/>
    </source>
</evidence>
<dbReference type="Gene3D" id="2.160.10.10">
    <property type="entry name" value="Hexapeptide repeat proteins"/>
    <property type="match status" value="1"/>
</dbReference>
<dbReference type="InterPro" id="IPR011004">
    <property type="entry name" value="Trimer_LpxA-like_sf"/>
</dbReference>
<dbReference type="PANTHER" id="PTHR43300">
    <property type="entry name" value="ACETYLTRANSFERASE"/>
    <property type="match status" value="1"/>
</dbReference>
<dbReference type="GO" id="GO:0016740">
    <property type="term" value="F:transferase activity"/>
    <property type="evidence" value="ECO:0007669"/>
    <property type="project" value="UniProtKB-KW"/>
</dbReference>
<evidence type="ECO:0000313" key="4">
    <source>
        <dbReference type="Proteomes" id="UP000233654"/>
    </source>
</evidence>
<gene>
    <name evidence="3" type="ORF">CVT63_03600</name>
</gene>
<dbReference type="CDD" id="cd03358">
    <property type="entry name" value="LbH_WxcM_N_like"/>
    <property type="match status" value="1"/>
</dbReference>
<dbReference type="PANTHER" id="PTHR43300:SF4">
    <property type="entry name" value="ACYL-[ACYL-CARRIER-PROTEIN]--UDP-N-ACETYLGLUCOSAMINE O-ACYLTRANSFERASE"/>
    <property type="match status" value="1"/>
</dbReference>
<proteinExistence type="predicted"/>
<dbReference type="PROSITE" id="PS00101">
    <property type="entry name" value="HEXAPEP_TRANSFERASES"/>
    <property type="match status" value="1"/>
</dbReference>
<name>A0A2N3G6F6_9ACTN</name>
<dbReference type="AlphaFoldDB" id="A0A2N3G6F6"/>
<dbReference type="Pfam" id="PF00132">
    <property type="entry name" value="Hexapep"/>
    <property type="match status" value="2"/>
</dbReference>
<evidence type="ECO:0000313" key="3">
    <source>
        <dbReference type="EMBL" id="PKQ28291.1"/>
    </source>
</evidence>
<dbReference type="EMBL" id="PHEX01000023">
    <property type="protein sequence ID" value="PKQ28291.1"/>
    <property type="molecule type" value="Genomic_DNA"/>
</dbReference>
<dbReference type="Proteomes" id="UP000233654">
    <property type="component" value="Unassembled WGS sequence"/>
</dbReference>
<dbReference type="InterPro" id="IPR050179">
    <property type="entry name" value="Trans_hexapeptide_repeat"/>
</dbReference>
<comment type="caution">
    <text evidence="3">The sequence shown here is derived from an EMBL/GenBank/DDBJ whole genome shotgun (WGS) entry which is preliminary data.</text>
</comment>
<keyword evidence="2" id="KW-0677">Repeat</keyword>
<dbReference type="InterPro" id="IPR001451">
    <property type="entry name" value="Hexapep"/>
</dbReference>
<organism evidence="3 4">
    <name type="scientific">Candidatus Anoxymicrobium japonicum</name>
    <dbReference type="NCBI Taxonomy" id="2013648"/>
    <lineage>
        <taxon>Bacteria</taxon>
        <taxon>Bacillati</taxon>
        <taxon>Actinomycetota</taxon>
        <taxon>Candidatus Geothermincolia</taxon>
        <taxon>Candidatus Geothermincolales</taxon>
        <taxon>Candidatus Anoxymicrobiaceae</taxon>
        <taxon>Candidatus Anoxymicrobium</taxon>
    </lineage>
</organism>
<dbReference type="SUPFAM" id="SSF51161">
    <property type="entry name" value="Trimeric LpxA-like enzymes"/>
    <property type="match status" value="1"/>
</dbReference>
<reference evidence="3 4" key="1">
    <citation type="journal article" date="2017" name="ISME J.">
        <title>Potential for microbial H2 and metal transformations associated with novel bacteria and archaea in deep terrestrial subsurface sediments.</title>
        <authorList>
            <person name="Hernsdorf A.W."/>
            <person name="Amano Y."/>
            <person name="Miyakawa K."/>
            <person name="Ise K."/>
            <person name="Suzuki Y."/>
            <person name="Anantharaman K."/>
            <person name="Probst A."/>
            <person name="Burstein D."/>
            <person name="Thomas B.C."/>
            <person name="Banfield J.F."/>
        </authorList>
    </citation>
    <scope>NUCLEOTIDE SEQUENCE [LARGE SCALE GENOMIC DNA]</scope>
    <source>
        <strain evidence="3">HGW-Actinobacteria-3</strain>
    </source>
</reference>
<sequence length="194" mass="20595">MIRIHPTAEVSPEAEIGEGTSIWHQAQVREGVRLGEQCIIGKNVYIDFDVPIGDRVKIQNNCSVYHGAVLEDGVFVGPHVVITNDLYPRAINPDGTLKGDDDWEVSPVRLCYGASIGARTVILPGVTVGRFAMVGAGSVVNRDVPPHGLVVGNPAHLIGYACVCGRRLRAEGDAPTAGLICECCGAQYANPPEA</sequence>
<accession>A0A2N3G6F6</accession>
<protein>
    <submittedName>
        <fullName evidence="3">N-acetyltransferase</fullName>
    </submittedName>
</protein>
<evidence type="ECO:0000256" key="2">
    <source>
        <dbReference type="ARBA" id="ARBA00022737"/>
    </source>
</evidence>
<dbReference type="Pfam" id="PF14602">
    <property type="entry name" value="Hexapep_2"/>
    <property type="match status" value="1"/>
</dbReference>
<dbReference type="InterPro" id="IPR018357">
    <property type="entry name" value="Hexapep_transf_CS"/>
</dbReference>
<keyword evidence="1 3" id="KW-0808">Transferase</keyword>